<evidence type="ECO:0000313" key="3">
    <source>
        <dbReference type="Proteomes" id="UP000663860"/>
    </source>
</evidence>
<dbReference type="Proteomes" id="UP000663860">
    <property type="component" value="Unassembled WGS sequence"/>
</dbReference>
<protein>
    <recommendedName>
        <fullName evidence="1">F-box domain-containing protein</fullName>
    </recommendedName>
</protein>
<evidence type="ECO:0000259" key="1">
    <source>
        <dbReference type="PROSITE" id="PS50181"/>
    </source>
</evidence>
<gene>
    <name evidence="2" type="ORF">IZO911_LOCUS26720</name>
</gene>
<reference evidence="2" key="1">
    <citation type="submission" date="2021-02" db="EMBL/GenBank/DDBJ databases">
        <authorList>
            <person name="Nowell W R."/>
        </authorList>
    </citation>
    <scope>NUCLEOTIDE SEQUENCE</scope>
</reference>
<evidence type="ECO:0000313" key="2">
    <source>
        <dbReference type="EMBL" id="CAF1167977.1"/>
    </source>
</evidence>
<feature type="domain" description="F-box" evidence="1">
    <location>
        <begin position="8"/>
        <end position="55"/>
    </location>
</feature>
<dbReference type="AlphaFoldDB" id="A0A814U2L3"/>
<comment type="caution">
    <text evidence="2">The sequence shown here is derived from an EMBL/GenBank/DDBJ whole genome shotgun (WGS) entry which is preliminary data.</text>
</comment>
<proteinExistence type="predicted"/>
<sequence>MNISNNNYSNIFDLPNELLFIIIKKLNIGDVIYSLVDVNERFGHLLFDPFYIQNLNITLMTMKSFCHRTFSIHEQVLSNICENILPSIHDQVKQLAIEQHSIERILTHNYSQLYSLLLVNFKEEILFQYLIDYSVLRDLLSQQITHLNIDFQTDEIPKILSKISLDIFIMILSLCQRLIKLNFYQVFSYRNSFLSIYKLPQTSCSYSSLIELKINVATFHDCLRLLNRRFDCLSKLTINVREIKYERKQINNKTKLPKLKYFSLSSFDMIQNFDEYIIPLLHRMINLEELRLFLAVVRVDSTVIDGIELYDQVLVHMSHLNKFVFSINNGVFFENNEIDVPSNEDIQNSFIGREYGEVGSYVHFESSTITGFKQSKDVVMSHVYSLPYQFESFLHLNNSFQGGMFVNVRHLTMTDSYPFEREFFKTISDSFPFIENLTISNLEPQKNKQHSSTLISFPHLNLLNLINAHDDYAEQFLVDTNTHLPCLLDLCITYESLEIVTNNFTNDATRLYCSELKGLHMDKPFVRPKHFDEYFCSLFHLYSFELDHQLYDDKCCSTDRETLYGTFIDEVINMRCLMRGTSKSSCRRIIDKMNLIGQPVDPKYFDLLIDIQRKFQSCQRKVLEMIARKNNDDGTFYIQYVEQMKQDYINDNNKLS</sequence>
<accession>A0A814U2L3</accession>
<organism evidence="2 3">
    <name type="scientific">Adineta steineri</name>
    <dbReference type="NCBI Taxonomy" id="433720"/>
    <lineage>
        <taxon>Eukaryota</taxon>
        <taxon>Metazoa</taxon>
        <taxon>Spiralia</taxon>
        <taxon>Gnathifera</taxon>
        <taxon>Rotifera</taxon>
        <taxon>Eurotatoria</taxon>
        <taxon>Bdelloidea</taxon>
        <taxon>Adinetida</taxon>
        <taxon>Adinetidae</taxon>
        <taxon>Adineta</taxon>
    </lineage>
</organism>
<name>A0A814U2L3_9BILA</name>
<dbReference type="PROSITE" id="PS50181">
    <property type="entry name" value="FBOX"/>
    <property type="match status" value="1"/>
</dbReference>
<dbReference type="InterPro" id="IPR001810">
    <property type="entry name" value="F-box_dom"/>
</dbReference>
<dbReference type="EMBL" id="CAJNOE010000353">
    <property type="protein sequence ID" value="CAF1167977.1"/>
    <property type="molecule type" value="Genomic_DNA"/>
</dbReference>